<protein>
    <recommendedName>
        <fullName evidence="4">Crp/Fnr family transcriptional regulator</fullName>
    </recommendedName>
</protein>
<name>A0ABX4IFS9_LISWE</name>
<comment type="caution">
    <text evidence="2">The sequence shown here is derived from an EMBL/GenBank/DDBJ whole genome shotgun (WGS) entry which is preliminary data.</text>
</comment>
<dbReference type="InterPro" id="IPR014710">
    <property type="entry name" value="RmlC-like_jellyroll"/>
</dbReference>
<dbReference type="Gene3D" id="2.60.120.10">
    <property type="entry name" value="Jelly Rolls"/>
    <property type="match status" value="1"/>
</dbReference>
<sequence>MVSPFDYVEYTNMLKNYDISFKEKTYQAGDLITIVHSTETNNIFLIKEGFVSAYFGDDSTEIYTILAKNNFFCYFPHSENFPKDLHFYALTDVTVYIIDNKEFTFSLSAFPENFGFHYLFSRDVSKHAFYRSILYMVPKQNRLLFALKTFVILFDLEAKEGKFVFPRELNSKILKSYTNLSKKVFYTQLNTLYTDGIVFKKDKHFEIDAKSLDELEFLT</sequence>
<dbReference type="InterPro" id="IPR018490">
    <property type="entry name" value="cNMP-bd_dom_sf"/>
</dbReference>
<dbReference type="EMBL" id="NYPG01000004">
    <property type="protein sequence ID" value="PDK41172.1"/>
    <property type="molecule type" value="Genomic_DNA"/>
</dbReference>
<evidence type="ECO:0000313" key="2">
    <source>
        <dbReference type="EMBL" id="PDK41172.1"/>
    </source>
</evidence>
<proteinExistence type="predicted"/>
<evidence type="ECO:0008006" key="4">
    <source>
        <dbReference type="Google" id="ProtNLM"/>
    </source>
</evidence>
<reference evidence="2 3" key="1">
    <citation type="submission" date="2017-09" db="EMBL/GenBank/DDBJ databases">
        <title>Draft Genomes of 144 Listeria Monocytogenes isolates from foods.</title>
        <authorList>
            <person name="Wu C.H."/>
            <person name="Ng J."/>
            <person name="Kiang D."/>
            <person name="Chen C.-Y."/>
            <person name="Frink S."/>
            <person name="Lafrades M."/>
            <person name="Morales C."/>
            <person name="Park P."/>
            <person name="Zwick M."/>
        </authorList>
    </citation>
    <scope>NUCLEOTIDE SEQUENCE [LARGE SCALE GENOMIC DNA]</scope>
    <source>
        <strain evidence="2 3">CDPHFDLB-F14M01633.75-2</strain>
    </source>
</reference>
<gene>
    <name evidence="2" type="ORF">AFZ32_09710</name>
</gene>
<accession>A0ABX4IFS9</accession>
<organism evidence="2 3">
    <name type="scientific">Listeria welshimeri</name>
    <dbReference type="NCBI Taxonomy" id="1643"/>
    <lineage>
        <taxon>Bacteria</taxon>
        <taxon>Bacillati</taxon>
        <taxon>Bacillota</taxon>
        <taxon>Bacilli</taxon>
        <taxon>Bacillales</taxon>
        <taxon>Listeriaceae</taxon>
        <taxon>Listeria</taxon>
    </lineage>
</organism>
<dbReference type="SUPFAM" id="SSF51206">
    <property type="entry name" value="cAMP-binding domain-like"/>
    <property type="match status" value="1"/>
</dbReference>
<evidence type="ECO:0000313" key="3">
    <source>
        <dbReference type="Proteomes" id="UP000219632"/>
    </source>
</evidence>
<keyword evidence="1" id="KW-0010">Activator</keyword>
<evidence type="ECO:0000256" key="1">
    <source>
        <dbReference type="ARBA" id="ARBA00023159"/>
    </source>
</evidence>
<dbReference type="Proteomes" id="UP000219632">
    <property type="component" value="Unassembled WGS sequence"/>
</dbReference>
<keyword evidence="3" id="KW-1185">Reference proteome</keyword>